<evidence type="ECO:0000313" key="2">
    <source>
        <dbReference type="EMBL" id="PLR97194.1"/>
    </source>
</evidence>
<reference evidence="1 3" key="1">
    <citation type="submission" date="2017-11" db="EMBL/GenBank/DDBJ databases">
        <title>Comparitive Functional Genomics of Dry Heat Resistant strains isolated from the Viking Spacecraft.</title>
        <authorList>
            <person name="Seuylemezian A."/>
            <person name="Cooper K."/>
            <person name="Vaishampayan P."/>
        </authorList>
    </citation>
    <scope>NUCLEOTIDE SEQUENCE [LARGE SCALE GENOMIC DNA]</scope>
    <source>
        <strain evidence="1 3">M4.6</strain>
    </source>
</reference>
<dbReference type="EMBL" id="PGVA01000024">
    <property type="protein sequence ID" value="PLR82801.1"/>
    <property type="molecule type" value="Genomic_DNA"/>
</dbReference>
<organism evidence="1 3">
    <name type="scientific">Bacillus canaveralius</name>
    <dbReference type="NCBI Taxonomy" id="1403243"/>
    <lineage>
        <taxon>Bacteria</taxon>
        <taxon>Bacillati</taxon>
        <taxon>Bacillota</taxon>
        <taxon>Bacilli</taxon>
        <taxon>Bacillales</taxon>
        <taxon>Bacillaceae</taxon>
        <taxon>Bacillus</taxon>
    </lineage>
</organism>
<comment type="caution">
    <text evidence="1">The sequence shown here is derived from an EMBL/GenBank/DDBJ whole genome shotgun (WGS) entry which is preliminary data.</text>
</comment>
<sequence>MKYPGKLTINHLKLMIYRKVDDKMTEVDDISWKDDDKPSEVDDMAERVHCQLAEVDDNSES</sequence>
<dbReference type="Proteomes" id="UP000235114">
    <property type="component" value="Unassembled WGS sequence"/>
</dbReference>
<dbReference type="Proteomes" id="UP000234951">
    <property type="component" value="Unassembled WGS sequence"/>
</dbReference>
<evidence type="ECO:0000313" key="3">
    <source>
        <dbReference type="Proteomes" id="UP000234951"/>
    </source>
</evidence>
<name>A0A2N5GLT1_9BACI</name>
<proteinExistence type="predicted"/>
<keyword evidence="4" id="KW-1185">Reference proteome</keyword>
<evidence type="ECO:0000313" key="1">
    <source>
        <dbReference type="EMBL" id="PLR82801.1"/>
    </source>
</evidence>
<evidence type="ECO:0000313" key="4">
    <source>
        <dbReference type="Proteomes" id="UP000235114"/>
    </source>
</evidence>
<protein>
    <submittedName>
        <fullName evidence="1">Uncharacterized protein</fullName>
    </submittedName>
</protein>
<dbReference type="EMBL" id="PGVD01000028">
    <property type="protein sequence ID" value="PLR97194.1"/>
    <property type="molecule type" value="Genomic_DNA"/>
</dbReference>
<reference evidence="2 4" key="2">
    <citation type="submission" date="2017-12" db="EMBL/GenBank/DDBJ databases">
        <title>Comparative Functional Genomics of Dry Heat Resistant strains isolated from the Viking Spacecraft.</title>
        <authorList>
            <person name="Seuylemezian A."/>
            <person name="Cooper K."/>
            <person name="Vaishampayan P."/>
        </authorList>
    </citation>
    <scope>NUCLEOTIDE SEQUENCE [LARGE SCALE GENOMIC DNA]</scope>
    <source>
        <strain evidence="2 4">ATCC 29669</strain>
    </source>
</reference>
<gene>
    <name evidence="1" type="ORF">CU635_09935</name>
    <name evidence="2" type="ORF">CVD25_11260</name>
</gene>
<accession>A0A2N5GLT1</accession>
<dbReference type="AlphaFoldDB" id="A0A2N5GLT1"/>